<reference evidence="5 6" key="1">
    <citation type="submission" date="2023-02" db="EMBL/GenBank/DDBJ databases">
        <title>Gemone sequence of Telluria chitinolytica ACM 3522T.</title>
        <authorList>
            <person name="Frediansyah A."/>
            <person name="Miess H."/>
            <person name="Gross H."/>
        </authorList>
    </citation>
    <scope>NUCLEOTIDE SEQUENCE [LARGE SCALE GENOMIC DNA]</scope>
    <source>
        <strain evidence="5 6">ACM 3522</strain>
    </source>
</reference>
<evidence type="ECO:0000259" key="2">
    <source>
        <dbReference type="PROSITE" id="PS50113"/>
    </source>
</evidence>
<dbReference type="CDD" id="cd01949">
    <property type="entry name" value="GGDEF"/>
    <property type="match status" value="1"/>
</dbReference>
<dbReference type="PROSITE" id="PS50887">
    <property type="entry name" value="GGDEF"/>
    <property type="match status" value="1"/>
</dbReference>
<dbReference type="InterPro" id="IPR029787">
    <property type="entry name" value="Nucleotide_cyclase"/>
</dbReference>
<dbReference type="Gene3D" id="3.20.20.450">
    <property type="entry name" value="EAL domain"/>
    <property type="match status" value="1"/>
</dbReference>
<dbReference type="Gene3D" id="3.30.450.20">
    <property type="entry name" value="PAS domain"/>
    <property type="match status" value="1"/>
</dbReference>
<dbReference type="InterPro" id="IPR035965">
    <property type="entry name" value="PAS-like_dom_sf"/>
</dbReference>
<dbReference type="InterPro" id="IPR043128">
    <property type="entry name" value="Rev_trsase/Diguanyl_cyclase"/>
</dbReference>
<feature type="domain" description="GGDEF" evidence="4">
    <location>
        <begin position="194"/>
        <end position="328"/>
    </location>
</feature>
<gene>
    <name evidence="5" type="ORF">PX653_06230</name>
</gene>
<evidence type="ECO:0000259" key="4">
    <source>
        <dbReference type="PROSITE" id="PS50887"/>
    </source>
</evidence>
<feature type="domain" description="PAS" evidence="1">
    <location>
        <begin position="40"/>
        <end position="97"/>
    </location>
</feature>
<protein>
    <submittedName>
        <fullName evidence="5">EAL domain-containing protein</fullName>
    </submittedName>
</protein>
<feature type="domain" description="PAC" evidence="2">
    <location>
        <begin position="110"/>
        <end position="162"/>
    </location>
</feature>
<dbReference type="Pfam" id="PF00990">
    <property type="entry name" value="GGDEF"/>
    <property type="match status" value="1"/>
</dbReference>
<dbReference type="CDD" id="cd01948">
    <property type="entry name" value="EAL"/>
    <property type="match status" value="1"/>
</dbReference>
<dbReference type="InterPro" id="IPR035919">
    <property type="entry name" value="EAL_sf"/>
</dbReference>
<dbReference type="NCBIfam" id="TIGR00229">
    <property type="entry name" value="sensory_box"/>
    <property type="match status" value="1"/>
</dbReference>
<evidence type="ECO:0000259" key="1">
    <source>
        <dbReference type="PROSITE" id="PS50112"/>
    </source>
</evidence>
<dbReference type="PANTHER" id="PTHR44757:SF2">
    <property type="entry name" value="BIOFILM ARCHITECTURE MAINTENANCE PROTEIN MBAA"/>
    <property type="match status" value="1"/>
</dbReference>
<dbReference type="PANTHER" id="PTHR44757">
    <property type="entry name" value="DIGUANYLATE CYCLASE DGCP"/>
    <property type="match status" value="1"/>
</dbReference>
<keyword evidence="6" id="KW-1185">Reference proteome</keyword>
<accession>A0ABY8BJ50</accession>
<proteinExistence type="predicted"/>
<dbReference type="PROSITE" id="PS50883">
    <property type="entry name" value="EAL"/>
    <property type="match status" value="1"/>
</dbReference>
<dbReference type="InterPro" id="IPR000700">
    <property type="entry name" value="PAS-assoc_C"/>
</dbReference>
<dbReference type="NCBIfam" id="TIGR00254">
    <property type="entry name" value="GGDEF"/>
    <property type="match status" value="1"/>
</dbReference>
<dbReference type="InterPro" id="IPR000160">
    <property type="entry name" value="GGDEF_dom"/>
</dbReference>
<dbReference type="SUPFAM" id="SSF55785">
    <property type="entry name" value="PYP-like sensor domain (PAS domain)"/>
    <property type="match status" value="1"/>
</dbReference>
<dbReference type="InterPro" id="IPR000014">
    <property type="entry name" value="PAS"/>
</dbReference>
<dbReference type="SMART" id="SM00052">
    <property type="entry name" value="EAL"/>
    <property type="match status" value="1"/>
</dbReference>
<evidence type="ECO:0000259" key="3">
    <source>
        <dbReference type="PROSITE" id="PS50883"/>
    </source>
</evidence>
<name>A0ABY8BJ50_9BURK</name>
<dbReference type="PROSITE" id="PS50113">
    <property type="entry name" value="PAC"/>
    <property type="match status" value="1"/>
</dbReference>
<dbReference type="Gene3D" id="3.30.70.270">
    <property type="match status" value="1"/>
</dbReference>
<dbReference type="InterPro" id="IPR052155">
    <property type="entry name" value="Biofilm_reg_signaling"/>
</dbReference>
<evidence type="ECO:0000313" key="5">
    <source>
        <dbReference type="EMBL" id="WEF34369.1"/>
    </source>
</evidence>
<evidence type="ECO:0000313" key="6">
    <source>
        <dbReference type="Proteomes" id="UP001216510"/>
    </source>
</evidence>
<dbReference type="SUPFAM" id="SSF141868">
    <property type="entry name" value="EAL domain-like"/>
    <property type="match status" value="1"/>
</dbReference>
<dbReference type="SMART" id="SM00267">
    <property type="entry name" value="GGDEF"/>
    <property type="match status" value="1"/>
</dbReference>
<feature type="domain" description="EAL" evidence="3">
    <location>
        <begin position="337"/>
        <end position="592"/>
    </location>
</feature>
<dbReference type="Pfam" id="PF08448">
    <property type="entry name" value="PAS_4"/>
    <property type="match status" value="1"/>
</dbReference>
<dbReference type="InterPro" id="IPR001633">
    <property type="entry name" value="EAL_dom"/>
</dbReference>
<dbReference type="EMBL" id="CP119083">
    <property type="protein sequence ID" value="WEF34369.1"/>
    <property type="molecule type" value="Genomic_DNA"/>
</dbReference>
<sequence length="592" mass="63311">MDEYGTTGQHREAQALPLTAAATDGLATPGPAVPQFSDLVLRSMTDAVLCTEVRGVVTYVNPAAAALLGGAPDRLIGTDVEALSTLLTSALDPMIHPIKAVLATGEATRVPPGTVLVRADGSEFVIEDCSAPVLDAAGALVGAVMVFHDVTQAHQTMLQMTYQATHDFLTDLPNRALLDSRLTHELAQAARRGAGVAVLYLDLDNFKQVNDSLGHRAGDQLLESVAARLRECVRRTDTVSRFGGDEFVVVLTLADNAAHMAGVTAGKILSALAVPHQVGGEVLHTAASIGISVSPEDGSDAEALVKNADTALYLAKAAGKNTFRFFEPHMNVDAVQRQQLQNALRAALGSGQLALHYQPKFDLRSGQLTGSEALVRWHHPTLGHVPPARFIAIAEDFGLIGALGRWVREAACAQMVAWQRQGRAAAHTAVNVSAQELHQNSFEADLLRTLQETGVAPERLQLEITEGVLLRDTDAALAKLSRIRDMGVRLAIDDFGTGYSSLSYLRRLPVDTIKIDQSFIRELGRDNDIDGAGAVIVRAVIGMGQSMGRRIVAEGVEAQAELDFLRRQDCDEAQGYWFSAALPAAEFASRYG</sequence>
<dbReference type="RefSeq" id="WP_277417048.1">
    <property type="nucleotide sequence ID" value="NZ_CP119083.1"/>
</dbReference>
<dbReference type="Pfam" id="PF00563">
    <property type="entry name" value="EAL"/>
    <property type="match status" value="1"/>
</dbReference>
<organism evidence="5 6">
    <name type="scientific">Pseudoduganella chitinolytica</name>
    <dbReference type="NCBI Taxonomy" id="34070"/>
    <lineage>
        <taxon>Bacteria</taxon>
        <taxon>Pseudomonadati</taxon>
        <taxon>Pseudomonadota</taxon>
        <taxon>Betaproteobacteria</taxon>
        <taxon>Burkholderiales</taxon>
        <taxon>Oxalobacteraceae</taxon>
        <taxon>Telluria group</taxon>
        <taxon>Pseudoduganella</taxon>
    </lineage>
</organism>
<dbReference type="InterPro" id="IPR013656">
    <property type="entry name" value="PAS_4"/>
</dbReference>
<dbReference type="SMART" id="SM00091">
    <property type="entry name" value="PAS"/>
    <property type="match status" value="1"/>
</dbReference>
<dbReference type="SUPFAM" id="SSF55073">
    <property type="entry name" value="Nucleotide cyclase"/>
    <property type="match status" value="1"/>
</dbReference>
<dbReference type="Proteomes" id="UP001216510">
    <property type="component" value="Chromosome"/>
</dbReference>
<dbReference type="PROSITE" id="PS50112">
    <property type="entry name" value="PAS"/>
    <property type="match status" value="1"/>
</dbReference>